<dbReference type="OrthoDB" id="66510at2759"/>
<organism evidence="2 3">
    <name type="scientific">Nematocida displodere</name>
    <dbReference type="NCBI Taxonomy" id="1805483"/>
    <lineage>
        <taxon>Eukaryota</taxon>
        <taxon>Fungi</taxon>
        <taxon>Fungi incertae sedis</taxon>
        <taxon>Microsporidia</taxon>
        <taxon>Nematocida</taxon>
    </lineage>
</organism>
<feature type="region of interest" description="Disordered" evidence="1">
    <location>
        <begin position="235"/>
        <end position="278"/>
    </location>
</feature>
<dbReference type="Proteomes" id="UP000185944">
    <property type="component" value="Unassembled WGS sequence"/>
</dbReference>
<protein>
    <submittedName>
        <fullName evidence="2">Uncharacterized protein</fullName>
    </submittedName>
</protein>
<dbReference type="InterPro" id="IPR019193">
    <property type="entry name" value="UBQ-conj_enz_E2-bd_prot"/>
</dbReference>
<proteinExistence type="predicted"/>
<dbReference type="GeneID" id="93647833"/>
<dbReference type="VEuPathDB" id="MicrosporidiaDB:NEDG_01483"/>
<comment type="caution">
    <text evidence="2">The sequence shown here is derived from an EMBL/GenBank/DDBJ whole genome shotgun (WGS) entry which is preliminary data.</text>
</comment>
<evidence type="ECO:0000256" key="1">
    <source>
        <dbReference type="SAM" id="MobiDB-lite"/>
    </source>
</evidence>
<dbReference type="STRING" id="1805483.A0A177EDZ5"/>
<evidence type="ECO:0000313" key="2">
    <source>
        <dbReference type="EMBL" id="OAG29936.1"/>
    </source>
</evidence>
<evidence type="ECO:0000313" key="3">
    <source>
        <dbReference type="Proteomes" id="UP000185944"/>
    </source>
</evidence>
<keyword evidence="3" id="KW-1185">Reference proteome</keyword>
<accession>A0A177EDZ5</accession>
<dbReference type="AlphaFoldDB" id="A0A177EDZ5"/>
<gene>
    <name evidence="2" type="ORF">NEDG_01483</name>
</gene>
<dbReference type="Pfam" id="PF09814">
    <property type="entry name" value="HECT_2"/>
    <property type="match status" value="1"/>
</dbReference>
<reference evidence="2 3" key="1">
    <citation type="submission" date="2016-02" db="EMBL/GenBank/DDBJ databases">
        <title>Discovery of a natural microsporidian pathogen with a broad tissue tropism in Caenorhabditis elegans.</title>
        <authorList>
            <person name="Luallen R.J."/>
            <person name="Reinke A.W."/>
            <person name="Tong L."/>
            <person name="Botts M.R."/>
            <person name="Felix M.-A."/>
            <person name="Troemel E.R."/>
        </authorList>
    </citation>
    <scope>NUCLEOTIDE SEQUENCE [LARGE SCALE GENOMIC DNA]</scope>
    <source>
        <strain evidence="2 3">JUm2807</strain>
    </source>
</reference>
<dbReference type="RefSeq" id="XP_067544488.1">
    <property type="nucleotide sequence ID" value="XM_067688901.1"/>
</dbReference>
<sequence>MDTPAVVIEALEGISSCFVYIRKEDFAQENRAIHALTAAPCKIYNEHYTTVVKTELGEMEGKGACQELAINSQVEERMRAALVTISCKCGCSTIHNESTLKLPSEGWEELVDMWSCHNREFERLLGHKLSPRPNGILYANFYLIIATDRVPKCMEPCATQDNNSILFYNTIQTPFTDEYLIFHYLYELFQVSRVVDVTSEKEYELKLLEVTKVYIGTLKPSPPFTTALKIAFSEKAPQPKPSPKPSAHDHAHAHAHAHIHAETETEPQPGPQPQPPTINPYFSKAILRILTQNSTRTFVGGDEITFVVQK</sequence>
<name>A0A177EDZ5_9MICR</name>
<feature type="compositionally biased region" description="Pro residues" evidence="1">
    <location>
        <begin position="268"/>
        <end position="278"/>
    </location>
</feature>
<dbReference type="EMBL" id="LTDL01000038">
    <property type="protein sequence ID" value="OAG29936.1"/>
    <property type="molecule type" value="Genomic_DNA"/>
</dbReference>